<evidence type="ECO:0000256" key="6">
    <source>
        <dbReference type="ARBA" id="ARBA00022989"/>
    </source>
</evidence>
<protein>
    <submittedName>
        <fullName evidence="10">Uncharacterized protein</fullName>
    </submittedName>
</protein>
<evidence type="ECO:0000256" key="5">
    <source>
        <dbReference type="ARBA" id="ARBA00022737"/>
    </source>
</evidence>
<accession>A0A9Q0CT09</accession>
<dbReference type="FunFam" id="3.80.10.10:FF:000095">
    <property type="entry name" value="LRR receptor-like serine/threonine-protein kinase GSO1"/>
    <property type="match status" value="1"/>
</dbReference>
<dbReference type="GO" id="GO:0016020">
    <property type="term" value="C:membrane"/>
    <property type="evidence" value="ECO:0007669"/>
    <property type="project" value="UniProtKB-SubCell"/>
</dbReference>
<comment type="subcellular location">
    <subcellularLocation>
        <location evidence="1">Membrane</location>
        <topology evidence="1">Single-pass membrane protein</topology>
    </subcellularLocation>
</comment>
<dbReference type="OrthoDB" id="551849at2759"/>
<dbReference type="EMBL" id="JAMQYH010000002">
    <property type="protein sequence ID" value="KAJ1699639.1"/>
    <property type="molecule type" value="Genomic_DNA"/>
</dbReference>
<keyword evidence="2" id="KW-0433">Leucine-rich repeat</keyword>
<proteinExistence type="predicted"/>
<evidence type="ECO:0000313" key="11">
    <source>
        <dbReference type="Proteomes" id="UP001151287"/>
    </source>
</evidence>
<dbReference type="SMART" id="SM00369">
    <property type="entry name" value="LRR_TYP"/>
    <property type="match status" value="8"/>
</dbReference>
<keyword evidence="9" id="KW-0325">Glycoprotein</keyword>
<keyword evidence="6" id="KW-1133">Transmembrane helix</keyword>
<dbReference type="Pfam" id="PF00560">
    <property type="entry name" value="LRR_1"/>
    <property type="match status" value="13"/>
</dbReference>
<evidence type="ECO:0000256" key="3">
    <source>
        <dbReference type="ARBA" id="ARBA00022692"/>
    </source>
</evidence>
<evidence type="ECO:0000256" key="2">
    <source>
        <dbReference type="ARBA" id="ARBA00022614"/>
    </source>
</evidence>
<keyword evidence="4" id="KW-0732">Signal</keyword>
<dbReference type="AlphaFoldDB" id="A0A9Q0CT09"/>
<dbReference type="Proteomes" id="UP001151287">
    <property type="component" value="Unassembled WGS sequence"/>
</dbReference>
<dbReference type="InterPro" id="IPR003591">
    <property type="entry name" value="Leu-rich_rpt_typical-subtyp"/>
</dbReference>
<name>A0A9Q0CT09_9POAL</name>
<evidence type="ECO:0000313" key="10">
    <source>
        <dbReference type="EMBL" id="KAJ1699639.1"/>
    </source>
</evidence>
<organism evidence="10 11">
    <name type="scientific">Rhynchospora breviuscula</name>
    <dbReference type="NCBI Taxonomy" id="2022672"/>
    <lineage>
        <taxon>Eukaryota</taxon>
        <taxon>Viridiplantae</taxon>
        <taxon>Streptophyta</taxon>
        <taxon>Embryophyta</taxon>
        <taxon>Tracheophyta</taxon>
        <taxon>Spermatophyta</taxon>
        <taxon>Magnoliopsida</taxon>
        <taxon>Liliopsida</taxon>
        <taxon>Poales</taxon>
        <taxon>Cyperaceae</taxon>
        <taxon>Cyperoideae</taxon>
        <taxon>Rhynchosporeae</taxon>
        <taxon>Rhynchospora</taxon>
    </lineage>
</organism>
<keyword evidence="7" id="KW-0472">Membrane</keyword>
<evidence type="ECO:0000256" key="4">
    <source>
        <dbReference type="ARBA" id="ARBA00022729"/>
    </source>
</evidence>
<evidence type="ECO:0000256" key="8">
    <source>
        <dbReference type="ARBA" id="ARBA00023170"/>
    </source>
</evidence>
<dbReference type="FunFam" id="3.80.10.10:FF:000413">
    <property type="entry name" value="Inactive leucine-rich repeat receptor-like protein kinase"/>
    <property type="match status" value="1"/>
</dbReference>
<dbReference type="InterPro" id="IPR001611">
    <property type="entry name" value="Leu-rich_rpt"/>
</dbReference>
<dbReference type="InterPro" id="IPR032675">
    <property type="entry name" value="LRR_dom_sf"/>
</dbReference>
<reference evidence="10" key="1">
    <citation type="journal article" date="2022" name="Cell">
        <title>Repeat-based holocentromeres influence genome architecture and karyotype evolution.</title>
        <authorList>
            <person name="Hofstatter P.G."/>
            <person name="Thangavel G."/>
            <person name="Lux T."/>
            <person name="Neumann P."/>
            <person name="Vondrak T."/>
            <person name="Novak P."/>
            <person name="Zhang M."/>
            <person name="Costa L."/>
            <person name="Castellani M."/>
            <person name="Scott A."/>
            <person name="Toegelov H."/>
            <person name="Fuchs J."/>
            <person name="Mata-Sucre Y."/>
            <person name="Dias Y."/>
            <person name="Vanzela A.L.L."/>
            <person name="Huettel B."/>
            <person name="Almeida C.C.S."/>
            <person name="Simkova H."/>
            <person name="Souza G."/>
            <person name="Pedrosa-Harand A."/>
            <person name="Macas J."/>
            <person name="Mayer K.F.X."/>
            <person name="Houben A."/>
            <person name="Marques A."/>
        </authorList>
    </citation>
    <scope>NUCLEOTIDE SEQUENCE</scope>
    <source>
        <strain evidence="10">RhyBre1mFocal</strain>
    </source>
</reference>
<evidence type="ECO:0000256" key="7">
    <source>
        <dbReference type="ARBA" id="ARBA00023136"/>
    </source>
</evidence>
<dbReference type="Gene3D" id="3.80.10.10">
    <property type="entry name" value="Ribonuclease Inhibitor"/>
    <property type="match status" value="3"/>
</dbReference>
<evidence type="ECO:0000256" key="9">
    <source>
        <dbReference type="ARBA" id="ARBA00023180"/>
    </source>
</evidence>
<evidence type="ECO:0000256" key="1">
    <source>
        <dbReference type="ARBA" id="ARBA00004167"/>
    </source>
</evidence>
<keyword evidence="11" id="KW-1185">Reference proteome</keyword>
<comment type="caution">
    <text evidence="10">The sequence shown here is derived from an EMBL/GenBank/DDBJ whole genome shotgun (WGS) entry which is preliminary data.</text>
</comment>
<keyword evidence="8" id="KW-0675">Receptor</keyword>
<keyword evidence="5" id="KW-0677">Repeat</keyword>
<dbReference type="InterPro" id="IPR052941">
    <property type="entry name" value="StomDev_PlantInt_Reg"/>
</dbReference>
<dbReference type="PANTHER" id="PTHR48004">
    <property type="entry name" value="OS01G0149700 PROTEIN"/>
    <property type="match status" value="1"/>
</dbReference>
<dbReference type="PANTHER" id="PTHR48004:SF59">
    <property type="entry name" value="LEUCINE-RICH REPEAT-CONTAINING N-TERMINAL PLANT-TYPE DOMAIN-CONTAINING PROTEIN"/>
    <property type="match status" value="1"/>
</dbReference>
<dbReference type="SUPFAM" id="SSF52047">
    <property type="entry name" value="RNI-like"/>
    <property type="match status" value="1"/>
</dbReference>
<sequence>MLQNNFTRSIPNKLFESKTLLELSLSSNGLTCQIPASIGRLSGLQRLQLDNNLFTGSIPPLIGKLKNLTILSLHGNRLSGEIPSELFDCMSLVALYLGSNKLTGSIPSSISLLTQLNNLVLSNNQLTGEIPDSICNGYSAVVNYPYSEFYQHYGVLDISYNNLIGQIPSDMRKCMVLKKLRLQVKGKRVGPDFKGPDLAGLVEGPGRTGPISNKLFESKTLLELSLSSNGLTCQIPASIGRLSGLQRFQLDNNLFTGSIPPLIGKLKNLTILSLYGNRLSGEISYDLFDCMTLVALYLGSNELTGSIPSSISLLTQLNNLVLSNNRLTGEIPDSICNGYSAIANYPYLELYQHYGVLDISYNSLIGHIPSGMRKCMVLKELRLQGNMLTGALPSELFELANLTYIDLSFNSLTGELQLFPFKKLQGTIEETFKKCRNLTDLILSGNKLSREIPGYLSELPLDTLEMLQNNFTGPIPNKLFKSKTLLELSLSSNGLTCQISASIGRLSCLQRLKLDNNLFTGSIPSLIEEKAKEIKEKLKKFTFEALDISPLAFSLAISVRTPCFTLCCRPRAEPCDVLAHIAPVPPSFHDSPTKFNQAHPLQSEANF</sequence>
<keyword evidence="3" id="KW-0812">Transmembrane</keyword>
<gene>
    <name evidence="10" type="ORF">LUZ63_008151</name>
</gene>